<proteinExistence type="predicted"/>
<organism evidence="3 4">
    <name type="scientific">Diversispora epigaea</name>
    <dbReference type="NCBI Taxonomy" id="1348612"/>
    <lineage>
        <taxon>Eukaryota</taxon>
        <taxon>Fungi</taxon>
        <taxon>Fungi incertae sedis</taxon>
        <taxon>Mucoromycota</taxon>
        <taxon>Glomeromycotina</taxon>
        <taxon>Glomeromycetes</taxon>
        <taxon>Diversisporales</taxon>
        <taxon>Diversisporaceae</taxon>
        <taxon>Diversispora</taxon>
    </lineage>
</organism>
<dbReference type="EMBL" id="PQFF01000056">
    <property type="protein sequence ID" value="RHZ85880.1"/>
    <property type="molecule type" value="Genomic_DNA"/>
</dbReference>
<dbReference type="Proteomes" id="UP000266861">
    <property type="component" value="Unassembled WGS sequence"/>
</dbReference>
<keyword evidence="4" id="KW-1185">Reference proteome</keyword>
<accession>A0A397JN21</accession>
<reference evidence="3 4" key="1">
    <citation type="submission" date="2018-08" db="EMBL/GenBank/DDBJ databases">
        <title>Genome and evolution of the arbuscular mycorrhizal fungus Diversispora epigaea (formerly Glomus versiforme) and its bacterial endosymbionts.</title>
        <authorList>
            <person name="Sun X."/>
            <person name="Fei Z."/>
            <person name="Harrison M."/>
        </authorList>
    </citation>
    <scope>NUCLEOTIDE SEQUENCE [LARGE SCALE GENOMIC DNA]</scope>
    <source>
        <strain evidence="3 4">IT104</strain>
    </source>
</reference>
<sequence>MNLRDEWITPTDTDAEVEEALITEVDFVNSSNSFSEFSSSLDLRDEWITPTDTDAEVEEALINGSETVASSSCDRNGSDDDYAAGGGYDDDNNNNRSKNRIFGWVNGMDGIRETVKFTKNLTMSTSTSNASRIGNNNNNNIELIVELIMVMMNTTMIATTIMIMITTTPIIMKCLYIYIISLSSASHVTMIHYIPIYYNFSLPKFLSKLIDSLALIVSMQNN</sequence>
<keyword evidence="2" id="KW-0812">Transmembrane</keyword>
<dbReference type="AlphaFoldDB" id="A0A397JN21"/>
<evidence type="ECO:0000256" key="1">
    <source>
        <dbReference type="SAM" id="MobiDB-lite"/>
    </source>
</evidence>
<comment type="caution">
    <text evidence="3">The sequence shown here is derived from an EMBL/GenBank/DDBJ whole genome shotgun (WGS) entry which is preliminary data.</text>
</comment>
<evidence type="ECO:0000313" key="4">
    <source>
        <dbReference type="Proteomes" id="UP000266861"/>
    </source>
</evidence>
<feature type="region of interest" description="Disordered" evidence="1">
    <location>
        <begin position="66"/>
        <end position="91"/>
    </location>
</feature>
<feature type="transmembrane region" description="Helical" evidence="2">
    <location>
        <begin position="175"/>
        <end position="198"/>
    </location>
</feature>
<keyword evidence="2" id="KW-0472">Membrane</keyword>
<evidence type="ECO:0000313" key="3">
    <source>
        <dbReference type="EMBL" id="RHZ85880.1"/>
    </source>
</evidence>
<protein>
    <submittedName>
        <fullName evidence="3">Uncharacterized protein</fullName>
    </submittedName>
</protein>
<feature type="transmembrane region" description="Helical" evidence="2">
    <location>
        <begin position="143"/>
        <end position="163"/>
    </location>
</feature>
<gene>
    <name evidence="3" type="ORF">Glove_59g10</name>
</gene>
<keyword evidence="2" id="KW-1133">Transmembrane helix</keyword>
<name>A0A397JN21_9GLOM</name>
<feature type="compositionally biased region" description="Polar residues" evidence="1">
    <location>
        <begin position="66"/>
        <end position="75"/>
    </location>
</feature>
<evidence type="ECO:0000256" key="2">
    <source>
        <dbReference type="SAM" id="Phobius"/>
    </source>
</evidence>